<dbReference type="RefSeq" id="WP_218545269.1">
    <property type="nucleotide sequence ID" value="NZ_JAGSPD010000004.1"/>
</dbReference>
<feature type="transmembrane region" description="Helical" evidence="1">
    <location>
        <begin position="95"/>
        <end position="111"/>
    </location>
</feature>
<feature type="transmembrane region" description="Helical" evidence="1">
    <location>
        <begin position="59"/>
        <end position="83"/>
    </location>
</feature>
<dbReference type="EMBL" id="JAGSPD010000004">
    <property type="protein sequence ID" value="MBV7268719.1"/>
    <property type="molecule type" value="Genomic_DNA"/>
</dbReference>
<name>A0A9X1JPH5_9FLAO</name>
<accession>A0A9X1JPH5</accession>
<protein>
    <submittedName>
        <fullName evidence="2">Uncharacterized protein</fullName>
    </submittedName>
</protein>
<keyword evidence="1" id="KW-0812">Transmembrane</keyword>
<gene>
    <name evidence="2" type="ORF">KCG49_05845</name>
</gene>
<feature type="transmembrane region" description="Helical" evidence="1">
    <location>
        <begin position="36"/>
        <end position="53"/>
    </location>
</feature>
<organism evidence="2 3">
    <name type="scientific">Winogradskyella luteola</name>
    <dbReference type="NCBI Taxonomy" id="2828330"/>
    <lineage>
        <taxon>Bacteria</taxon>
        <taxon>Pseudomonadati</taxon>
        <taxon>Bacteroidota</taxon>
        <taxon>Flavobacteriia</taxon>
        <taxon>Flavobacteriales</taxon>
        <taxon>Flavobacteriaceae</taxon>
        <taxon>Winogradskyella</taxon>
    </lineage>
</organism>
<keyword evidence="1" id="KW-1133">Transmembrane helix</keyword>
<keyword evidence="3" id="KW-1185">Reference proteome</keyword>
<keyword evidence="1" id="KW-0472">Membrane</keyword>
<proteinExistence type="predicted"/>
<dbReference type="Proteomes" id="UP001138894">
    <property type="component" value="Unassembled WGS sequence"/>
</dbReference>
<feature type="transmembrane region" description="Helical" evidence="1">
    <location>
        <begin position="6"/>
        <end position="24"/>
    </location>
</feature>
<sequence>MIFTIVFLTAIITLITSKIRTIVLRNNLDAKNEKRILTTGVLVVLFLITSATLPYPESLYWFLGLGVTFTSIILSYSVVKIELKRFLALKTKEKVVNVLFYSLLIVVTNIYI</sequence>
<evidence type="ECO:0000313" key="3">
    <source>
        <dbReference type="Proteomes" id="UP001138894"/>
    </source>
</evidence>
<evidence type="ECO:0000313" key="2">
    <source>
        <dbReference type="EMBL" id="MBV7268719.1"/>
    </source>
</evidence>
<reference evidence="2" key="1">
    <citation type="submission" date="2021-04" db="EMBL/GenBank/DDBJ databases">
        <authorList>
            <person name="Pira H."/>
            <person name="Risdian C."/>
            <person name="Wink J."/>
        </authorList>
    </citation>
    <scope>NUCLEOTIDE SEQUENCE</scope>
    <source>
        <strain evidence="2">WHY3</strain>
    </source>
</reference>
<dbReference type="AlphaFoldDB" id="A0A9X1JPH5"/>
<comment type="caution">
    <text evidence="2">The sequence shown here is derived from an EMBL/GenBank/DDBJ whole genome shotgun (WGS) entry which is preliminary data.</text>
</comment>
<evidence type="ECO:0000256" key="1">
    <source>
        <dbReference type="SAM" id="Phobius"/>
    </source>
</evidence>